<geneLocation type="plasmid" evidence="1">
    <name>2</name>
</geneLocation>
<gene>
    <name evidence="1" type="ORF">NCTC10113_01230</name>
</gene>
<dbReference type="EMBL" id="LR214939">
    <property type="protein sequence ID" value="VEU56326.1"/>
    <property type="molecule type" value="Genomic_DNA"/>
</dbReference>
<reference evidence="1" key="1">
    <citation type="submission" date="2019-01" db="EMBL/GenBank/DDBJ databases">
        <authorList>
            <consortium name="Pathogen Informatics"/>
        </authorList>
    </citation>
    <scope>NUCLEOTIDE SEQUENCE [LARGE SCALE GENOMIC DNA]</scope>
    <source>
        <strain evidence="1">NCTC10113</strain>
    </source>
</reference>
<sequence length="152" mass="18018">MSNYILVSYKSLDSKAFYLTAKLDKLCYAANIDEKNLSSDMTLWVSKQLIEIKQYFESQKDPILQIVTPNADLLKNKLTSFNVEQENIMQLAITFDKKNINYYELLEILKDEENLTFVTNDYFFKLILIEYQKENKLNNSNWTCNIKDLLLW</sequence>
<accession>A0A448ZYT0</accession>
<proteinExistence type="predicted"/>
<dbReference type="AlphaFoldDB" id="A0A448ZYT0"/>
<evidence type="ECO:0000313" key="1">
    <source>
        <dbReference type="EMBL" id="VEU56326.1"/>
    </source>
</evidence>
<protein>
    <submittedName>
        <fullName evidence="1">Uncharacterized protein</fullName>
    </submittedName>
</protein>
<organism evidence="1">
    <name type="scientific">Metamycoplasma salivarium</name>
    <name type="common">Mycoplasma salivarium</name>
    <dbReference type="NCBI Taxonomy" id="2124"/>
    <lineage>
        <taxon>Bacteria</taxon>
        <taxon>Bacillati</taxon>
        <taxon>Mycoplasmatota</taxon>
        <taxon>Mycoplasmoidales</taxon>
        <taxon>Metamycoplasmataceae</taxon>
        <taxon>Metamycoplasma</taxon>
    </lineage>
</organism>
<dbReference type="RefSeq" id="WP_129619876.1">
    <property type="nucleotide sequence ID" value="NZ_LR214938.2"/>
</dbReference>
<keyword evidence="1" id="KW-0614">Plasmid</keyword>
<name>A0A448ZYT0_METSV</name>